<feature type="transmembrane region" description="Helical" evidence="7">
    <location>
        <begin position="20"/>
        <end position="39"/>
    </location>
</feature>
<evidence type="ECO:0000256" key="3">
    <source>
        <dbReference type="ARBA" id="ARBA00022475"/>
    </source>
</evidence>
<feature type="domain" description="MgtC/SapB/SrpB/YhiD N-terminal" evidence="8">
    <location>
        <begin position="2"/>
        <end position="90"/>
    </location>
</feature>
<dbReference type="EMBL" id="LCRI01000030">
    <property type="protein sequence ID" value="KKW32247.1"/>
    <property type="molecule type" value="Genomic_DNA"/>
</dbReference>
<evidence type="ECO:0000313" key="9">
    <source>
        <dbReference type="EMBL" id="KKW32247.1"/>
    </source>
</evidence>
<sequence length="100" mass="10468">MTIVSIEIARLAPDPSSVDISRIMSTILTGIGFIGAGTIIREHGSVQGLTTAASIWVVVAIGMATGMGLYAVAGITAVITPIVLVILEHLKIEEEKFPPR</sequence>
<name>A0A0G1ZV91_9BACT</name>
<keyword evidence="5 7" id="KW-1133">Transmembrane helix</keyword>
<evidence type="ECO:0000313" key="10">
    <source>
        <dbReference type="Proteomes" id="UP000034711"/>
    </source>
</evidence>
<evidence type="ECO:0000256" key="7">
    <source>
        <dbReference type="SAM" id="Phobius"/>
    </source>
</evidence>
<dbReference type="Pfam" id="PF02308">
    <property type="entry name" value="MgtC"/>
    <property type="match status" value="1"/>
</dbReference>
<dbReference type="PATRIC" id="fig|1618980.3.peg.477"/>
<reference evidence="9 10" key="1">
    <citation type="journal article" date="2015" name="Nature">
        <title>rRNA introns, odd ribosomes, and small enigmatic genomes across a large radiation of phyla.</title>
        <authorList>
            <person name="Brown C.T."/>
            <person name="Hug L.A."/>
            <person name="Thomas B.C."/>
            <person name="Sharon I."/>
            <person name="Castelle C.J."/>
            <person name="Singh A."/>
            <person name="Wilkins M.J."/>
            <person name="Williams K.H."/>
            <person name="Banfield J.F."/>
        </authorList>
    </citation>
    <scope>NUCLEOTIDE SEQUENCE [LARGE SCALE GENOMIC DNA]</scope>
</reference>
<dbReference type="AlphaFoldDB" id="A0A0G1ZV91"/>
<protein>
    <submittedName>
        <fullName evidence="9">Mg2+ transporter-C family protein</fullName>
    </submittedName>
</protein>
<evidence type="ECO:0000256" key="4">
    <source>
        <dbReference type="ARBA" id="ARBA00022692"/>
    </source>
</evidence>
<dbReference type="PANTHER" id="PTHR33778">
    <property type="entry name" value="PROTEIN MGTC"/>
    <property type="match status" value="1"/>
</dbReference>
<comment type="similarity">
    <text evidence="2">Belongs to the MgtC/SapB family.</text>
</comment>
<evidence type="ECO:0000259" key="8">
    <source>
        <dbReference type="Pfam" id="PF02308"/>
    </source>
</evidence>
<feature type="transmembrane region" description="Helical" evidence="7">
    <location>
        <begin position="70"/>
        <end position="90"/>
    </location>
</feature>
<evidence type="ECO:0000256" key="2">
    <source>
        <dbReference type="ARBA" id="ARBA00009298"/>
    </source>
</evidence>
<proteinExistence type="inferred from homology"/>
<keyword evidence="6 7" id="KW-0472">Membrane</keyword>
<keyword evidence="4 7" id="KW-0812">Transmembrane</keyword>
<accession>A0A0G1ZV91</accession>
<dbReference type="InterPro" id="IPR003416">
    <property type="entry name" value="MgtC/SapB/SrpB/YhiD_fam"/>
</dbReference>
<keyword evidence="3" id="KW-1003">Cell membrane</keyword>
<comment type="caution">
    <text evidence="9">The sequence shown here is derived from an EMBL/GenBank/DDBJ whole genome shotgun (WGS) entry which is preliminary data.</text>
</comment>
<dbReference type="GO" id="GO:0005886">
    <property type="term" value="C:plasma membrane"/>
    <property type="evidence" value="ECO:0007669"/>
    <property type="project" value="UniProtKB-SubCell"/>
</dbReference>
<comment type="subcellular location">
    <subcellularLocation>
        <location evidence="1">Cell membrane</location>
        <topology evidence="1">Multi-pass membrane protein</topology>
    </subcellularLocation>
</comment>
<evidence type="ECO:0000256" key="1">
    <source>
        <dbReference type="ARBA" id="ARBA00004651"/>
    </source>
</evidence>
<evidence type="ECO:0000256" key="5">
    <source>
        <dbReference type="ARBA" id="ARBA00022989"/>
    </source>
</evidence>
<dbReference type="Proteomes" id="UP000034711">
    <property type="component" value="Unassembled WGS sequence"/>
</dbReference>
<dbReference type="InterPro" id="IPR049177">
    <property type="entry name" value="MgtC_SapB_SrpB_YhiD_N"/>
</dbReference>
<gene>
    <name evidence="9" type="ORF">UY77_C0030G0002</name>
</gene>
<dbReference type="PRINTS" id="PR01837">
    <property type="entry name" value="MGTCSAPBPROT"/>
</dbReference>
<evidence type="ECO:0000256" key="6">
    <source>
        <dbReference type="ARBA" id="ARBA00023136"/>
    </source>
</evidence>
<organism evidence="9 10">
    <name type="scientific">Candidatus Uhrbacteria bacterium GW2011_GWA2_53_10</name>
    <dbReference type="NCBI Taxonomy" id="1618980"/>
    <lineage>
        <taxon>Bacteria</taxon>
        <taxon>Candidatus Uhriibacteriota</taxon>
    </lineage>
</organism>
<dbReference type="PANTHER" id="PTHR33778:SF1">
    <property type="entry name" value="MAGNESIUM TRANSPORTER YHID-RELATED"/>
    <property type="match status" value="1"/>
</dbReference>